<name>Q5BSF8_SCHJA</name>
<dbReference type="AlphaFoldDB" id="Q5BSF8"/>
<proteinExistence type="evidence at transcript level"/>
<accession>Q5BSF8</accession>
<organism evidence="1">
    <name type="scientific">Schistosoma japonicum</name>
    <name type="common">Blood fluke</name>
    <dbReference type="NCBI Taxonomy" id="6182"/>
    <lineage>
        <taxon>Eukaryota</taxon>
        <taxon>Metazoa</taxon>
        <taxon>Spiralia</taxon>
        <taxon>Lophotrochozoa</taxon>
        <taxon>Platyhelminthes</taxon>
        <taxon>Trematoda</taxon>
        <taxon>Digenea</taxon>
        <taxon>Strigeidida</taxon>
        <taxon>Schistosomatoidea</taxon>
        <taxon>Schistosomatidae</taxon>
        <taxon>Schistosoma</taxon>
    </lineage>
</organism>
<reference evidence="1" key="1">
    <citation type="submission" date="2005-01" db="EMBL/GenBank/DDBJ databases">
        <authorList>
            <person name="Han Z."/>
        </authorList>
    </citation>
    <scope>NUCLEOTIDE SEQUENCE</scope>
</reference>
<protein>
    <submittedName>
        <fullName evidence="1">SJCHGC04465 protein</fullName>
    </submittedName>
</protein>
<dbReference type="EMBL" id="AY915306">
    <property type="protein sequence ID" value="AAX30527.1"/>
    <property type="molecule type" value="mRNA"/>
</dbReference>
<reference evidence="1" key="2">
    <citation type="journal article" date="2006" name="PLoS Pathog.">
        <title>New perspectives on host-parasite interplay by comparative transcriptomic and proteomic analyses of Schistosoma japonicum.</title>
        <authorList>
            <person name="Liu F."/>
            <person name="Lu J."/>
            <person name="Hu W."/>
            <person name="Wang S.Y."/>
            <person name="Cui S.J."/>
            <person name="Chi M."/>
            <person name="Yan Q."/>
            <person name="Wang X.R."/>
            <person name="Song H.D."/>
            <person name="Xu X.N."/>
            <person name="Wang J.J."/>
            <person name="Zhang X.L."/>
            <person name="Zhang X."/>
            <person name="Wang Z.Q."/>
            <person name="Xue C.L."/>
            <person name="Brindley P.J."/>
            <person name="McManus D.P."/>
            <person name="Yang P.Y."/>
            <person name="Feng Z."/>
            <person name="Chen Z."/>
            <person name="Han Z.G."/>
        </authorList>
    </citation>
    <scope>NUCLEOTIDE SEQUENCE</scope>
</reference>
<evidence type="ECO:0000313" key="1">
    <source>
        <dbReference type="EMBL" id="AAX30527.1"/>
    </source>
</evidence>
<sequence length="97" mass="11280">MSEKKRIIDSNQKLSLQAAVIIQCWYRKCKARLEVRRKCAWQVNQSLEYVTDESDPEGPPKSFSLIENLHLHAISIRTLTTYISQFLKRILSPFLTG</sequence>